<dbReference type="KEGG" id="pin:Ping_2350"/>
<dbReference type="OrthoDB" id="9801593at2"/>
<dbReference type="SUPFAM" id="SSF55469">
    <property type="entry name" value="FMN-dependent nitroreductase-like"/>
    <property type="match status" value="1"/>
</dbReference>
<dbReference type="HOGENOM" id="CLU_016148_0_0_6"/>
<dbReference type="PANTHER" id="PTHR42741">
    <property type="entry name" value="NITROREDUCTASE FAMILY PROTEIN"/>
    <property type="match status" value="1"/>
</dbReference>
<evidence type="ECO:0000313" key="4">
    <source>
        <dbReference type="Proteomes" id="UP000000639"/>
    </source>
</evidence>
<proteinExistence type="predicted"/>
<dbReference type="EMBL" id="CP000510">
    <property type="protein sequence ID" value="ABM04089.1"/>
    <property type="molecule type" value="Genomic_DNA"/>
</dbReference>
<evidence type="ECO:0000259" key="2">
    <source>
        <dbReference type="Pfam" id="PF00881"/>
    </source>
</evidence>
<feature type="domain" description="Nitroreductase" evidence="2">
    <location>
        <begin position="421"/>
        <end position="516"/>
    </location>
</feature>
<evidence type="ECO:0000313" key="3">
    <source>
        <dbReference type="EMBL" id="ABM04089.1"/>
    </source>
</evidence>
<dbReference type="CDD" id="cd02142">
    <property type="entry name" value="McbC_SagB-like_oxidoreductase"/>
    <property type="match status" value="2"/>
</dbReference>
<dbReference type="Gene3D" id="3.40.109.10">
    <property type="entry name" value="NADH Oxidase"/>
    <property type="match status" value="2"/>
</dbReference>
<accession>A1SX74</accession>
<protein>
    <recommendedName>
        <fullName evidence="2">Nitroreductase domain-containing protein</fullName>
    </recommendedName>
</protein>
<sequence>MSQAALQTIKDYHQQTKHQPGRYARSPGYMDWANQPLPYRLYEGAPQIPLPLLQQTKDLPYSALFQRVEKKAESISIASIASMLELSLGLSAWKEYQGSEWALRINPSSGNLHPTECYLLLPEVDQQAAASVHYNPYVHLLEQRATIPDDAAQSLKKMDGFPLMLSSIAWREAWKYGERAYRYCQHDLGHALAALNIACNLNGWQIQVLPNISDEKAESVFALAQSNGVQAETEFADCVCWVSRTTPDLVAIDQWFDRLPKLNYAHSANQLSKVHIDWPTIHQVFSSSHQERLTLTPAKKTSVIDPDTNSLCTANAETLIRQRRSAQSYDQASSHLPLNTFLHNLQKTLPGNTIPFSVLPFEAQLDLVLFVHNVQGLESGLYIWVRNEAHLPLLKAQMDSDFEWTEVIKQQPLYLLQSGNLRRIATAVSCQQDIAGESAFSLAMLANFAAPLEKSPSCYPTLYWESGLIGQVLYLQAEAFGLRGTGIGCFFDDQVHQLLGLKDDQWQSLYHFTVGKAIDDVRIASKPAYFHLK</sequence>
<feature type="region of interest" description="Disordered" evidence="1">
    <location>
        <begin position="1"/>
        <end position="22"/>
    </location>
</feature>
<keyword evidence="4" id="KW-1185">Reference proteome</keyword>
<dbReference type="AlphaFoldDB" id="A1SX74"/>
<dbReference type="GO" id="GO:0016491">
    <property type="term" value="F:oxidoreductase activity"/>
    <property type="evidence" value="ECO:0007669"/>
    <property type="project" value="InterPro"/>
</dbReference>
<dbReference type="Proteomes" id="UP000000639">
    <property type="component" value="Chromosome"/>
</dbReference>
<evidence type="ECO:0000256" key="1">
    <source>
        <dbReference type="SAM" id="MobiDB-lite"/>
    </source>
</evidence>
<organism evidence="3 4">
    <name type="scientific">Psychromonas ingrahamii (strain DSM 17664 / CCUG 51855 / 37)</name>
    <dbReference type="NCBI Taxonomy" id="357804"/>
    <lineage>
        <taxon>Bacteria</taxon>
        <taxon>Pseudomonadati</taxon>
        <taxon>Pseudomonadota</taxon>
        <taxon>Gammaproteobacteria</taxon>
        <taxon>Alteromonadales</taxon>
        <taxon>Psychromonadaceae</taxon>
        <taxon>Psychromonas</taxon>
    </lineage>
</organism>
<dbReference type="InterPro" id="IPR000415">
    <property type="entry name" value="Nitroreductase-like"/>
</dbReference>
<dbReference type="RefSeq" id="WP_011770649.1">
    <property type="nucleotide sequence ID" value="NC_008709.1"/>
</dbReference>
<dbReference type="STRING" id="357804.Ping_2350"/>
<dbReference type="Pfam" id="PF00881">
    <property type="entry name" value="Nitroreductase"/>
    <property type="match status" value="1"/>
</dbReference>
<dbReference type="PANTHER" id="PTHR42741:SF3">
    <property type="entry name" value="NITROREDUCTASE FAMILY PROTEIN"/>
    <property type="match status" value="1"/>
</dbReference>
<dbReference type="eggNOG" id="COG0778">
    <property type="taxonomic scope" value="Bacteria"/>
</dbReference>
<reference evidence="3 4" key="1">
    <citation type="submission" date="2007-01" db="EMBL/GenBank/DDBJ databases">
        <title>Complete sequence of Psychromonas ingrahamii 37.</title>
        <authorList>
            <consortium name="US DOE Joint Genome Institute"/>
            <person name="Copeland A."/>
            <person name="Lucas S."/>
            <person name="Lapidus A."/>
            <person name="Barry K."/>
            <person name="Detter J.C."/>
            <person name="Glavina del Rio T."/>
            <person name="Hammon N."/>
            <person name="Israni S."/>
            <person name="Dalin E."/>
            <person name="Tice H."/>
            <person name="Pitluck S."/>
            <person name="Thompson L.S."/>
            <person name="Brettin T."/>
            <person name="Bruce D."/>
            <person name="Han C."/>
            <person name="Tapia R."/>
            <person name="Schmutz J."/>
            <person name="Larimer F."/>
            <person name="Land M."/>
            <person name="Hauser L."/>
            <person name="Kyrpides N."/>
            <person name="Ivanova N."/>
            <person name="Staley J."/>
            <person name="Richardson P."/>
        </authorList>
    </citation>
    <scope>NUCLEOTIDE SEQUENCE [LARGE SCALE GENOMIC DNA]</scope>
    <source>
        <strain evidence="3 4">37</strain>
    </source>
</reference>
<dbReference type="InterPro" id="IPR029479">
    <property type="entry name" value="Nitroreductase"/>
</dbReference>
<name>A1SX74_PSYIN</name>
<gene>
    <name evidence="3" type="ordered locus">Ping_2350</name>
</gene>